<dbReference type="Pfam" id="PF15919">
    <property type="entry name" value="HicB_lk_antitox"/>
    <property type="match status" value="1"/>
</dbReference>
<keyword evidence="3" id="KW-1185">Reference proteome</keyword>
<dbReference type="InterPro" id="IPR031807">
    <property type="entry name" value="HicB-like"/>
</dbReference>
<accession>A0A348AE85</accession>
<dbReference type="Gene3D" id="3.30.160.250">
    <property type="match status" value="1"/>
</dbReference>
<sequence length="125" mass="13965">MKSLNDYLELAYPFSVRPLSEEDGGGWIVEFPDLKGCIGTGDSIEEALKDAMAAKEAWIEATLSFGREVPEPNAAAEFNGKLLLRTTKSIHRWIVEEADAEGTSANQFINYILSMEKGRRNQKRI</sequence>
<evidence type="ECO:0000259" key="1">
    <source>
        <dbReference type="Pfam" id="PF15919"/>
    </source>
</evidence>
<feature type="domain" description="HicB-like antitoxin of toxin-antitoxin system" evidence="1">
    <location>
        <begin position="21"/>
        <end position="78"/>
    </location>
</feature>
<organism evidence="2 3">
    <name type="scientific">Methylomusa anaerophila</name>
    <dbReference type="NCBI Taxonomy" id="1930071"/>
    <lineage>
        <taxon>Bacteria</taxon>
        <taxon>Bacillati</taxon>
        <taxon>Bacillota</taxon>
        <taxon>Negativicutes</taxon>
        <taxon>Selenomonadales</taxon>
        <taxon>Sporomusaceae</taxon>
        <taxon>Methylomusa</taxon>
    </lineage>
</organism>
<evidence type="ECO:0000313" key="2">
    <source>
        <dbReference type="EMBL" id="BBB89383.1"/>
    </source>
</evidence>
<dbReference type="KEGG" id="mana:MAMMFC1_00016"/>
<dbReference type="Proteomes" id="UP000276437">
    <property type="component" value="Chromosome"/>
</dbReference>
<protein>
    <submittedName>
        <fullName evidence="2">HicB family protein</fullName>
    </submittedName>
</protein>
<proteinExistence type="predicted"/>
<dbReference type="EMBL" id="AP018449">
    <property type="protein sequence ID" value="BBB89383.1"/>
    <property type="molecule type" value="Genomic_DNA"/>
</dbReference>
<dbReference type="InterPro" id="IPR035069">
    <property type="entry name" value="TTHA1013/TTHA0281-like"/>
</dbReference>
<reference evidence="2 3" key="1">
    <citation type="journal article" date="2018" name="Int. J. Syst. Evol. Microbiol.">
        <title>Methylomusa anaerophila gen. nov., sp. nov., an anaerobic methanol-utilizing bacterium isolated from a microbial fuel cell.</title>
        <authorList>
            <person name="Amano N."/>
            <person name="Yamamuro A."/>
            <person name="Miyahara M."/>
            <person name="Kouzuma A."/>
            <person name="Abe T."/>
            <person name="Watanabe K."/>
        </authorList>
    </citation>
    <scope>NUCLEOTIDE SEQUENCE [LARGE SCALE GENOMIC DNA]</scope>
    <source>
        <strain evidence="2 3">MMFC1</strain>
    </source>
</reference>
<gene>
    <name evidence="2" type="ORF">MAMMFC1_00016</name>
</gene>
<dbReference type="SUPFAM" id="SSF143100">
    <property type="entry name" value="TTHA1013/TTHA0281-like"/>
    <property type="match status" value="1"/>
</dbReference>
<dbReference type="RefSeq" id="WP_197723868.1">
    <property type="nucleotide sequence ID" value="NZ_AP018449.1"/>
</dbReference>
<dbReference type="AlphaFoldDB" id="A0A348AE85"/>
<name>A0A348AE85_9FIRM</name>
<evidence type="ECO:0000313" key="3">
    <source>
        <dbReference type="Proteomes" id="UP000276437"/>
    </source>
</evidence>